<protein>
    <submittedName>
        <fullName evidence="2">Uncharacterized protein</fullName>
    </submittedName>
</protein>
<name>A0A5P2DT36_STRVZ</name>
<proteinExistence type="predicted"/>
<dbReference type="EMBL" id="CP029189">
    <property type="protein sequence ID" value="QES58023.1"/>
    <property type="molecule type" value="Genomic_DNA"/>
</dbReference>
<sequence length="158" mass="17616">MALFAEQLFADHLTLPYPEAAVVGDAYYAAPVPDLPLRLRIDFAPTIYAGRYDGLRLQVVHMEQGPIDTAVLRFADYGAFEVRDRRRGKKPGQDGYGTFTDWSHSEHAPWAGINVTRLRAAIDQYVRMWIPGAPPVRTGPPPFTAPVPQARTSPARTR</sequence>
<accession>A0A5P2DT36</accession>
<dbReference type="AlphaFoldDB" id="A0A5P2DT36"/>
<gene>
    <name evidence="2" type="ORF">DEJ51_30945</name>
</gene>
<dbReference type="OrthoDB" id="4283481at2"/>
<dbReference type="RefSeq" id="WP_150260934.1">
    <property type="nucleotide sequence ID" value="NZ_CP029189.1"/>
</dbReference>
<evidence type="ECO:0000313" key="3">
    <source>
        <dbReference type="Proteomes" id="UP000324101"/>
    </source>
</evidence>
<evidence type="ECO:0000313" key="2">
    <source>
        <dbReference type="EMBL" id="QES58023.1"/>
    </source>
</evidence>
<organism evidence="2 3">
    <name type="scientific">Streptomyces venezuelae</name>
    <dbReference type="NCBI Taxonomy" id="54571"/>
    <lineage>
        <taxon>Bacteria</taxon>
        <taxon>Bacillati</taxon>
        <taxon>Actinomycetota</taxon>
        <taxon>Actinomycetes</taxon>
        <taxon>Kitasatosporales</taxon>
        <taxon>Streptomycetaceae</taxon>
        <taxon>Streptomyces</taxon>
    </lineage>
</organism>
<reference evidence="2 3" key="1">
    <citation type="submission" date="2018-05" db="EMBL/GenBank/DDBJ databases">
        <title>Streptomyces venezuelae.</title>
        <authorList>
            <person name="Kim W."/>
            <person name="Lee N."/>
            <person name="Cho B.-K."/>
        </authorList>
    </citation>
    <scope>NUCLEOTIDE SEQUENCE [LARGE SCALE GENOMIC DNA]</scope>
    <source>
        <strain evidence="2 3">ATCC 21018</strain>
    </source>
</reference>
<feature type="region of interest" description="Disordered" evidence="1">
    <location>
        <begin position="137"/>
        <end position="158"/>
    </location>
</feature>
<evidence type="ECO:0000256" key="1">
    <source>
        <dbReference type="SAM" id="MobiDB-lite"/>
    </source>
</evidence>
<dbReference type="Proteomes" id="UP000324101">
    <property type="component" value="Chromosome"/>
</dbReference>